<dbReference type="eggNOG" id="COG1705">
    <property type="taxonomic scope" value="Bacteria"/>
</dbReference>
<dbReference type="GO" id="GO:0004040">
    <property type="term" value="F:amidase activity"/>
    <property type="evidence" value="ECO:0007669"/>
    <property type="project" value="InterPro"/>
</dbReference>
<dbReference type="InterPro" id="IPR051056">
    <property type="entry name" value="Glycosyl_Hydrolase_73"/>
</dbReference>
<dbReference type="PROSITE" id="PS51257">
    <property type="entry name" value="PROKAR_LIPOPROTEIN"/>
    <property type="match status" value="1"/>
</dbReference>
<gene>
    <name evidence="4" type="ordered locus">SGRA_0737</name>
</gene>
<dbReference type="PANTHER" id="PTHR33308:SF9">
    <property type="entry name" value="PEPTIDOGLYCAN HYDROLASE FLGJ"/>
    <property type="match status" value="1"/>
</dbReference>
<keyword evidence="1" id="KW-0378">Hydrolase</keyword>
<sequence length="183" mass="20366">MYASFSRLLALCLVLSLSACHLLEMPNNNSSNNSSSGSATATASAYIERFKPIAIAEMKRTGVPASIKMAQAILESGYGRSELAKKANNHFGIKCGSGWTGKTYQLRSKNACFRAYSSAEESFRQHSDFLRNGSRYAELFKLKTTDYKGWAKGLRKAGYATSSSYPSKLIELIERYRLHQYDQ</sequence>
<dbReference type="Gene3D" id="1.10.530.10">
    <property type="match status" value="1"/>
</dbReference>
<evidence type="ECO:0000256" key="2">
    <source>
        <dbReference type="SAM" id="SignalP"/>
    </source>
</evidence>
<keyword evidence="5" id="KW-1185">Reference proteome</keyword>
<evidence type="ECO:0000256" key="1">
    <source>
        <dbReference type="ARBA" id="ARBA00022801"/>
    </source>
</evidence>
<feature type="chain" id="PRO_5003603787" evidence="2">
    <location>
        <begin position="22"/>
        <end position="183"/>
    </location>
</feature>
<dbReference type="OrthoDB" id="977752at2"/>
<protein>
    <submittedName>
        <fullName evidence="4">Mannosyl-glycoprotein endo-beta-N-acetylglucosamidase</fullName>
    </submittedName>
</protein>
<dbReference type="KEGG" id="sgn:SGRA_0737"/>
<feature type="signal peptide" evidence="2">
    <location>
        <begin position="1"/>
        <end position="21"/>
    </location>
</feature>
<name>H6L1D5_SAPGL</name>
<dbReference type="EMBL" id="CP002831">
    <property type="protein sequence ID" value="AFC23476.1"/>
    <property type="molecule type" value="Genomic_DNA"/>
</dbReference>
<dbReference type="HOGENOM" id="CLU_013771_1_2_10"/>
<feature type="domain" description="Mannosyl-glycoprotein endo-beta-N-acetylglucosamidase-like" evidence="3">
    <location>
        <begin position="35"/>
        <end position="182"/>
    </location>
</feature>
<dbReference type="Pfam" id="PF01832">
    <property type="entry name" value="Glucosaminidase"/>
    <property type="match status" value="1"/>
</dbReference>
<reference evidence="4 5" key="1">
    <citation type="journal article" date="2012" name="Stand. Genomic Sci.">
        <title>Complete genome sequencing and analysis of Saprospira grandis str. Lewin, a predatory marine bacterium.</title>
        <authorList>
            <person name="Saw J.H."/>
            <person name="Yuryev A."/>
            <person name="Kanbe M."/>
            <person name="Hou S."/>
            <person name="Young A.G."/>
            <person name="Aizawa S."/>
            <person name="Alam M."/>
        </authorList>
    </citation>
    <scope>NUCLEOTIDE SEQUENCE [LARGE SCALE GENOMIC DNA]</scope>
    <source>
        <strain evidence="4 5">Lewin</strain>
    </source>
</reference>
<dbReference type="AlphaFoldDB" id="H6L1D5"/>
<dbReference type="SMART" id="SM00047">
    <property type="entry name" value="LYZ2"/>
    <property type="match status" value="1"/>
</dbReference>
<dbReference type="RefSeq" id="WP_014373719.1">
    <property type="nucleotide sequence ID" value="NC_016940.1"/>
</dbReference>
<dbReference type="Proteomes" id="UP000007519">
    <property type="component" value="Chromosome"/>
</dbReference>
<organism evidence="4 5">
    <name type="scientific">Saprospira grandis (strain Lewin)</name>
    <dbReference type="NCBI Taxonomy" id="984262"/>
    <lineage>
        <taxon>Bacteria</taxon>
        <taxon>Pseudomonadati</taxon>
        <taxon>Bacteroidota</taxon>
        <taxon>Saprospiria</taxon>
        <taxon>Saprospirales</taxon>
        <taxon>Saprospiraceae</taxon>
        <taxon>Saprospira</taxon>
    </lineage>
</organism>
<accession>H6L1D5</accession>
<evidence type="ECO:0000313" key="5">
    <source>
        <dbReference type="Proteomes" id="UP000007519"/>
    </source>
</evidence>
<dbReference type="PANTHER" id="PTHR33308">
    <property type="entry name" value="PEPTIDOGLYCAN HYDROLASE FLGJ"/>
    <property type="match status" value="1"/>
</dbReference>
<dbReference type="STRING" id="984262.SGRA_0737"/>
<dbReference type="InterPro" id="IPR002901">
    <property type="entry name" value="MGlyc_endo_b_GlcNAc-like_dom"/>
</dbReference>
<keyword evidence="2" id="KW-0732">Signal</keyword>
<evidence type="ECO:0000313" key="4">
    <source>
        <dbReference type="EMBL" id="AFC23476.1"/>
    </source>
</evidence>
<proteinExistence type="predicted"/>
<evidence type="ECO:0000259" key="3">
    <source>
        <dbReference type="SMART" id="SM00047"/>
    </source>
</evidence>